<dbReference type="PANTHER" id="PTHR30325">
    <property type="entry name" value="MEMBRANE COMPONENT OF ABC TRANSPORTER"/>
    <property type="match status" value="1"/>
</dbReference>
<evidence type="ECO:0000256" key="3">
    <source>
        <dbReference type="ARBA" id="ARBA00022989"/>
    </source>
</evidence>
<dbReference type="RefSeq" id="WP_379957457.1">
    <property type="nucleotide sequence ID" value="NZ_JAUYVI010000005.1"/>
</dbReference>
<organism evidence="7 8">
    <name type="scientific">Dongia sedimenti</name>
    <dbReference type="NCBI Taxonomy" id="3064282"/>
    <lineage>
        <taxon>Bacteria</taxon>
        <taxon>Pseudomonadati</taxon>
        <taxon>Pseudomonadota</taxon>
        <taxon>Alphaproteobacteria</taxon>
        <taxon>Rhodospirillales</taxon>
        <taxon>Dongiaceae</taxon>
        <taxon>Dongia</taxon>
    </lineage>
</organism>
<feature type="transmembrane region" description="Helical" evidence="5">
    <location>
        <begin position="158"/>
        <end position="182"/>
    </location>
</feature>
<dbReference type="SUPFAM" id="SSF161098">
    <property type="entry name" value="MetI-like"/>
    <property type="match status" value="1"/>
</dbReference>
<dbReference type="Proteomes" id="UP001230156">
    <property type="component" value="Unassembled WGS sequence"/>
</dbReference>
<name>A0ABU0YP20_9PROT</name>
<dbReference type="Pfam" id="PF00528">
    <property type="entry name" value="BPD_transp_1"/>
    <property type="match status" value="1"/>
</dbReference>
<keyword evidence="3 5" id="KW-1133">Transmembrane helix</keyword>
<evidence type="ECO:0000256" key="2">
    <source>
        <dbReference type="ARBA" id="ARBA00022692"/>
    </source>
</evidence>
<feature type="transmembrane region" description="Helical" evidence="5">
    <location>
        <begin position="202"/>
        <end position="227"/>
    </location>
</feature>
<evidence type="ECO:0000256" key="1">
    <source>
        <dbReference type="ARBA" id="ARBA00004651"/>
    </source>
</evidence>
<comment type="similarity">
    <text evidence="5">Belongs to the binding-protein-dependent transport system permease family.</text>
</comment>
<feature type="transmembrane region" description="Helical" evidence="5">
    <location>
        <begin position="271"/>
        <end position="300"/>
    </location>
</feature>
<accession>A0ABU0YP20</accession>
<reference evidence="8" key="1">
    <citation type="submission" date="2023-08" db="EMBL/GenBank/DDBJ databases">
        <title>Rhodospirillaceae gen. nov., a novel taxon isolated from the Yangtze River Yuezi River estuary sludge.</title>
        <authorList>
            <person name="Ruan L."/>
        </authorList>
    </citation>
    <scope>NUCLEOTIDE SEQUENCE [LARGE SCALE GENOMIC DNA]</scope>
    <source>
        <strain evidence="8">R-7</strain>
    </source>
</reference>
<gene>
    <name evidence="7" type="ORF">Q8A70_17360</name>
</gene>
<feature type="transmembrane region" description="Helical" evidence="5">
    <location>
        <begin position="320"/>
        <end position="345"/>
    </location>
</feature>
<feature type="domain" description="ABC transmembrane type-1" evidence="6">
    <location>
        <begin position="154"/>
        <end position="341"/>
    </location>
</feature>
<evidence type="ECO:0000256" key="4">
    <source>
        <dbReference type="ARBA" id="ARBA00023136"/>
    </source>
</evidence>
<evidence type="ECO:0000313" key="7">
    <source>
        <dbReference type="EMBL" id="MDQ7249460.1"/>
    </source>
</evidence>
<comment type="caution">
    <text evidence="7">The sequence shown here is derived from an EMBL/GenBank/DDBJ whole genome shotgun (WGS) entry which is preliminary data.</text>
</comment>
<dbReference type="EMBL" id="JAUYVI010000005">
    <property type="protein sequence ID" value="MDQ7249460.1"/>
    <property type="molecule type" value="Genomic_DNA"/>
</dbReference>
<sequence>MTAEAPSQEQPRWFGRPISPLTARRLANFRRNSRGYYSLIILVVLFGTSLFAEVIANDRPLVISYQGSLYFPVFKSYPETTFGGTFVTEANYRSPYVRKLIAAGGWAVWPPIPFSYRTTITDLPGPAPSPPDGINWLGTDDQARDVLARAIYGFRVSVLFGVVLTIATTTIGVLAGAIQGYFGGWIDLLFQRFLEIFSSLPTLYILIILSSIFEPSVITLFLILLAFNWTWPVGVVRAEFLRVRNLEYVRSAKALGMTDWRVMTKHILPNAMVTTLTFLPFTLSGNVTILTALDFLGLGLPPGSPSLGELLSQGKDNLQAIWLGITAFVVTAGLLVLTIFVGEGIRDALDPRKAK</sequence>
<evidence type="ECO:0000313" key="8">
    <source>
        <dbReference type="Proteomes" id="UP001230156"/>
    </source>
</evidence>
<dbReference type="InterPro" id="IPR000515">
    <property type="entry name" value="MetI-like"/>
</dbReference>
<dbReference type="InterPro" id="IPR035906">
    <property type="entry name" value="MetI-like_sf"/>
</dbReference>
<feature type="transmembrane region" description="Helical" evidence="5">
    <location>
        <begin position="36"/>
        <end position="56"/>
    </location>
</feature>
<protein>
    <submittedName>
        <fullName evidence="7">ABC transporter permease</fullName>
    </submittedName>
</protein>
<evidence type="ECO:0000256" key="5">
    <source>
        <dbReference type="RuleBase" id="RU363032"/>
    </source>
</evidence>
<dbReference type="Gene3D" id="1.10.3720.10">
    <property type="entry name" value="MetI-like"/>
    <property type="match status" value="1"/>
</dbReference>
<dbReference type="PANTHER" id="PTHR30325:SF0">
    <property type="entry name" value="INNER MEMBRANE ABC TRANSPORTER PERMEASE PROTEIN YEJE"/>
    <property type="match status" value="1"/>
</dbReference>
<keyword evidence="4 5" id="KW-0472">Membrane</keyword>
<comment type="subcellular location">
    <subcellularLocation>
        <location evidence="1 5">Cell membrane</location>
        <topology evidence="1 5">Multi-pass membrane protein</topology>
    </subcellularLocation>
</comment>
<proteinExistence type="inferred from homology"/>
<keyword evidence="5" id="KW-0813">Transport</keyword>
<dbReference type="PROSITE" id="PS50928">
    <property type="entry name" value="ABC_TM1"/>
    <property type="match status" value="1"/>
</dbReference>
<evidence type="ECO:0000259" key="6">
    <source>
        <dbReference type="PROSITE" id="PS50928"/>
    </source>
</evidence>
<dbReference type="CDD" id="cd06261">
    <property type="entry name" value="TM_PBP2"/>
    <property type="match status" value="1"/>
</dbReference>
<keyword evidence="2 5" id="KW-0812">Transmembrane</keyword>
<keyword evidence="8" id="KW-1185">Reference proteome</keyword>